<dbReference type="OrthoDB" id="1489601at2"/>
<proteinExistence type="predicted"/>
<keyword evidence="1" id="KW-0732">Signal</keyword>
<name>A0A171A6B9_9BACT</name>
<dbReference type="Pfam" id="PF18990">
    <property type="entry name" value="DUF5723"/>
    <property type="match status" value="1"/>
</dbReference>
<dbReference type="RefSeq" id="WP_068704383.1">
    <property type="nucleotide sequence ID" value="NZ_BDCR01000003.1"/>
</dbReference>
<evidence type="ECO:0000259" key="2">
    <source>
        <dbReference type="Pfam" id="PF18990"/>
    </source>
</evidence>
<dbReference type="Gene3D" id="2.40.160.60">
    <property type="entry name" value="Outer membrane protein transport protein (OMPP1/FadL/TodX)"/>
    <property type="match status" value="1"/>
</dbReference>
<reference evidence="4" key="2">
    <citation type="journal article" date="2017" name="Genome Announc.">
        <title>Draft genome sequence of Paludibacter jiangxiensis NM7(T), a propionate-producing fermentative bacterium.</title>
        <authorList>
            <person name="Qiu Y.-L."/>
            <person name="Tourlousse D.M."/>
            <person name="Matsuura N."/>
            <person name="Ohashi A."/>
            <person name="Sekiguchi Y."/>
        </authorList>
    </citation>
    <scope>NUCLEOTIDE SEQUENCE [LARGE SCALE GENOMIC DNA]</scope>
    <source>
        <strain evidence="4">NM7</strain>
    </source>
</reference>
<feature type="chain" id="PRO_5007905230" description="DUF5723 domain-containing protein" evidence="1">
    <location>
        <begin position="23"/>
        <end position="466"/>
    </location>
</feature>
<protein>
    <recommendedName>
        <fullName evidence="2">DUF5723 domain-containing protein</fullName>
    </recommendedName>
</protein>
<feature type="signal peptide" evidence="1">
    <location>
        <begin position="1"/>
        <end position="22"/>
    </location>
</feature>
<dbReference type="EMBL" id="BDCR01000003">
    <property type="protein sequence ID" value="GAT63323.1"/>
    <property type="molecule type" value="Genomic_DNA"/>
</dbReference>
<dbReference type="AlphaFoldDB" id="A0A171A6B9"/>
<dbReference type="Proteomes" id="UP000076586">
    <property type="component" value="Unassembled WGS sequence"/>
</dbReference>
<feature type="domain" description="DUF5723" evidence="2">
    <location>
        <begin position="41"/>
        <end position="426"/>
    </location>
</feature>
<keyword evidence="4" id="KW-1185">Reference proteome</keyword>
<sequence length="466" mass="51770">MKKNNFWLFLCLALLLPCALHAQVNMLYYMENVPARNVLNPAFIPSQKFYIDLPVISGVAFSVGNNSVSAQDIVVKKGDELVPELQSNADHSPFLNKLKTTTNITSESRVNLLGFGFRLPEGYFTFGISERDRVGINIPKSLVRLGFDGAPVALETKKYNLHKIGCDASAYLEMAFGYSRKIDDSWTVGGKVKVLFGEAHADLSFSELGLDVGDQYIDLYGKGKARFTSPVAVSQRSDGLPYIRQEDVKLDKMLHPVGFGLGLDAGAAYRYDDRLQFSGSIDDIGFIRWKKSDWEGNLNARTSYKSWDFTVDNATSNWGQQVGDSLKNSYKSTFDAAHGYVKALAATVRLGADYDLIKKKINLGLLCVKTFGGRYRYNEVLASVNFRPFYWFNASVGYGLINGNMGSLGLGLNLIGGPFNFFATTDYLPLSYTSNNIPYKSKYVNGHVGVALTFKDRVRKPLCHCE</sequence>
<gene>
    <name evidence="3" type="ORF">PJIAN_3644</name>
</gene>
<organism evidence="3 4">
    <name type="scientific">Paludibacter jiangxiensis</name>
    <dbReference type="NCBI Taxonomy" id="681398"/>
    <lineage>
        <taxon>Bacteria</taxon>
        <taxon>Pseudomonadati</taxon>
        <taxon>Bacteroidota</taxon>
        <taxon>Bacteroidia</taxon>
        <taxon>Bacteroidales</taxon>
        <taxon>Paludibacteraceae</taxon>
        <taxon>Paludibacter</taxon>
    </lineage>
</organism>
<dbReference type="STRING" id="681398.PJIAN_3644"/>
<evidence type="ECO:0000313" key="3">
    <source>
        <dbReference type="EMBL" id="GAT63323.1"/>
    </source>
</evidence>
<evidence type="ECO:0000313" key="4">
    <source>
        <dbReference type="Proteomes" id="UP000076586"/>
    </source>
</evidence>
<comment type="caution">
    <text evidence="3">The sequence shown here is derived from an EMBL/GenBank/DDBJ whole genome shotgun (WGS) entry which is preliminary data.</text>
</comment>
<dbReference type="InterPro" id="IPR043781">
    <property type="entry name" value="DUF5723"/>
</dbReference>
<accession>A0A171A6B9</accession>
<evidence type="ECO:0000256" key="1">
    <source>
        <dbReference type="SAM" id="SignalP"/>
    </source>
</evidence>
<reference evidence="4" key="1">
    <citation type="submission" date="2016-04" db="EMBL/GenBank/DDBJ databases">
        <title>Draft genome sequence of Paludibacter jiangxiensis strain NM7.</title>
        <authorList>
            <person name="Qiu Y."/>
            <person name="Matsuura N."/>
            <person name="Ohashi A."/>
            <person name="Tourlousse M.D."/>
            <person name="Sekiguchi Y."/>
        </authorList>
    </citation>
    <scope>NUCLEOTIDE SEQUENCE [LARGE SCALE GENOMIC DNA]</scope>
    <source>
        <strain evidence="4">NM7</strain>
    </source>
</reference>